<organism evidence="7">
    <name type="scientific">Vecturithrix granuli</name>
    <dbReference type="NCBI Taxonomy" id="1499967"/>
    <lineage>
        <taxon>Bacteria</taxon>
        <taxon>Candidatus Moduliflexota</taxon>
        <taxon>Candidatus Vecturitrichia</taxon>
        <taxon>Candidatus Vecturitrichales</taxon>
        <taxon>Candidatus Vecturitrichaceae</taxon>
        <taxon>Candidatus Vecturithrix</taxon>
    </lineage>
</organism>
<dbReference type="SUPFAM" id="SSF161098">
    <property type="entry name" value="MetI-like"/>
    <property type="match status" value="2"/>
</dbReference>
<evidence type="ECO:0000259" key="6">
    <source>
        <dbReference type="PROSITE" id="PS50928"/>
    </source>
</evidence>
<feature type="transmembrane region" description="Helical" evidence="5">
    <location>
        <begin position="89"/>
        <end position="110"/>
    </location>
</feature>
<feature type="transmembrane region" description="Helical" evidence="5">
    <location>
        <begin position="58"/>
        <end position="77"/>
    </location>
</feature>
<gene>
    <name evidence="7" type="ORF">U27_00185</name>
</gene>
<dbReference type="GO" id="GO:0055085">
    <property type="term" value="P:transmembrane transport"/>
    <property type="evidence" value="ECO:0007669"/>
    <property type="project" value="InterPro"/>
</dbReference>
<dbReference type="InterPro" id="IPR035906">
    <property type="entry name" value="MetI-like_sf"/>
</dbReference>
<dbReference type="eggNOG" id="COG1178">
    <property type="taxonomic scope" value="Bacteria"/>
</dbReference>
<keyword evidence="5" id="KW-0813">Transport</keyword>
<dbReference type="InterPro" id="IPR000515">
    <property type="entry name" value="MetI-like"/>
</dbReference>
<dbReference type="STRING" id="1499967.U27_00185"/>
<dbReference type="GO" id="GO:0005886">
    <property type="term" value="C:plasma membrane"/>
    <property type="evidence" value="ECO:0007669"/>
    <property type="project" value="UniProtKB-SubCell"/>
</dbReference>
<accession>A0A081C6T9</accession>
<feature type="domain" description="ABC transmembrane type-1" evidence="6">
    <location>
        <begin position="333"/>
        <end position="523"/>
    </location>
</feature>
<keyword evidence="2 5" id="KW-0812">Transmembrane</keyword>
<feature type="transmembrane region" description="Helical" evidence="5">
    <location>
        <begin position="337"/>
        <end position="359"/>
    </location>
</feature>
<feature type="transmembrane region" description="Helical" evidence="5">
    <location>
        <begin position="501"/>
        <end position="527"/>
    </location>
</feature>
<dbReference type="CDD" id="cd06261">
    <property type="entry name" value="TM_PBP2"/>
    <property type="match status" value="2"/>
</dbReference>
<evidence type="ECO:0000256" key="4">
    <source>
        <dbReference type="ARBA" id="ARBA00023136"/>
    </source>
</evidence>
<feature type="transmembrane region" description="Helical" evidence="5">
    <location>
        <begin position="189"/>
        <end position="212"/>
    </location>
</feature>
<dbReference type="PROSITE" id="PS50928">
    <property type="entry name" value="ABC_TM1"/>
    <property type="match status" value="2"/>
</dbReference>
<sequence length="536" mass="58956">MKKLLREPALFLTILVVIICLALFVLYPIVRVFSFPTLKDFIEVPQNLRYLRAIKNSLLMVVLSTSTATLLGFLFAFTITRTNVPLKRFFKTVSILPLFSPPFMVAFSYLMMFGKNGLITAHLLGLRVSIFGWHGLWLSETIAFFPVAALIMEGVLQSISPSLEYAGRNLGATGFTLFRTITFPLARPGVAGAALLVSILVLADFGNPIMIAGDFSVLATEAWMRVEGWGDVSGAAVLSSLLLIPSFLIFLIQRYWVGQASYITITGKMTQIQRQPVAWYVRGLLFLLCLCVSIMILLVYIALVMGAFVKGWGFDWMPTLKHVQSIFSRSPELVHSFVFALIAGFISSLFAMIAAYLVSRKRFLLRKFVDFTCILPAALPGIFFGIGYSIAFTHPPIDLYGTATIIILSMIFWNISMGYQTGIGAFQQISPSLGEAASNLGAGSMKIFWQIEAPLLKSSFFAAFVVSFIRALTTLSVIVFLSTSKNVVATFTIMNFVSDGFYGNAAALTTTLLVIAFSILGVAKLAIGQKLDLFKI</sequence>
<feature type="transmembrane region" description="Helical" evidence="5">
    <location>
        <begin position="284"/>
        <end position="309"/>
    </location>
</feature>
<evidence type="ECO:0000256" key="2">
    <source>
        <dbReference type="ARBA" id="ARBA00022692"/>
    </source>
</evidence>
<evidence type="ECO:0000256" key="1">
    <source>
        <dbReference type="ARBA" id="ARBA00004141"/>
    </source>
</evidence>
<evidence type="ECO:0000313" key="7">
    <source>
        <dbReference type="EMBL" id="GAK60294.1"/>
    </source>
</evidence>
<feature type="transmembrane region" description="Helical" evidence="5">
    <location>
        <begin position="130"/>
        <end position="152"/>
    </location>
</feature>
<dbReference type="EMBL" id="DF820472">
    <property type="protein sequence ID" value="GAK60294.1"/>
    <property type="molecule type" value="Genomic_DNA"/>
</dbReference>
<keyword evidence="8" id="KW-1185">Reference proteome</keyword>
<keyword evidence="4 5" id="KW-0472">Membrane</keyword>
<reference evidence="7" key="1">
    <citation type="journal article" date="2015" name="PeerJ">
        <title>First genomic representation of candidate bacterial phylum KSB3 points to enhanced environmental sensing as a trigger of wastewater bulking.</title>
        <authorList>
            <person name="Sekiguchi Y."/>
            <person name="Ohashi A."/>
            <person name="Parks D.H."/>
            <person name="Yamauchi T."/>
            <person name="Tyson G.W."/>
            <person name="Hugenholtz P."/>
        </authorList>
    </citation>
    <scope>NUCLEOTIDE SEQUENCE [LARGE SCALE GENOMIC DNA]</scope>
</reference>
<comment type="similarity">
    <text evidence="5">Belongs to the binding-protein-dependent transport system permease family.</text>
</comment>
<feature type="transmembrane region" description="Helical" evidence="5">
    <location>
        <begin position="232"/>
        <end position="252"/>
    </location>
</feature>
<dbReference type="Pfam" id="PF00528">
    <property type="entry name" value="BPD_transp_1"/>
    <property type="match status" value="2"/>
</dbReference>
<name>A0A081C6T9_VECG1</name>
<feature type="transmembrane region" description="Helical" evidence="5">
    <location>
        <begin position="9"/>
        <end position="30"/>
    </location>
</feature>
<dbReference type="Gene3D" id="1.10.3720.10">
    <property type="entry name" value="MetI-like"/>
    <property type="match status" value="2"/>
</dbReference>
<feature type="transmembrane region" description="Helical" evidence="5">
    <location>
        <begin position="460"/>
        <end position="481"/>
    </location>
</feature>
<dbReference type="AlphaFoldDB" id="A0A081C6T9"/>
<evidence type="ECO:0000256" key="5">
    <source>
        <dbReference type="RuleBase" id="RU363032"/>
    </source>
</evidence>
<dbReference type="Proteomes" id="UP000030661">
    <property type="component" value="Unassembled WGS sequence"/>
</dbReference>
<evidence type="ECO:0000313" key="8">
    <source>
        <dbReference type="Proteomes" id="UP000030661"/>
    </source>
</evidence>
<feature type="domain" description="ABC transmembrane type-1" evidence="6">
    <location>
        <begin position="54"/>
        <end position="253"/>
    </location>
</feature>
<dbReference type="PANTHER" id="PTHR43496:SF1">
    <property type="entry name" value="POLYGALACTURONAN_RHAMNOGALACTURONAN TRANSPORT SYSTEM PERMEASE PROTEIN YTEP"/>
    <property type="match status" value="1"/>
</dbReference>
<dbReference type="PANTHER" id="PTHR43496">
    <property type="entry name" value="PROTEIN LPLB"/>
    <property type="match status" value="1"/>
</dbReference>
<comment type="subcellular location">
    <subcellularLocation>
        <location evidence="5">Cell membrane</location>
        <topology evidence="5">Multi-pass membrane protein</topology>
    </subcellularLocation>
    <subcellularLocation>
        <location evidence="1">Membrane</location>
        <topology evidence="1">Multi-pass membrane protein</topology>
    </subcellularLocation>
</comment>
<feature type="transmembrane region" description="Helical" evidence="5">
    <location>
        <begin position="397"/>
        <end position="415"/>
    </location>
</feature>
<dbReference type="HOGENOM" id="CLU_021838_1_1_0"/>
<protein>
    <submittedName>
        <fullName evidence="7">Binding-protein-dependent transport systems inner membrane component</fullName>
    </submittedName>
</protein>
<feature type="transmembrane region" description="Helical" evidence="5">
    <location>
        <begin position="371"/>
        <end position="391"/>
    </location>
</feature>
<keyword evidence="3 5" id="KW-1133">Transmembrane helix</keyword>
<evidence type="ECO:0000256" key="3">
    <source>
        <dbReference type="ARBA" id="ARBA00022989"/>
    </source>
</evidence>
<proteinExistence type="inferred from homology"/>